<dbReference type="Proteomes" id="UP001318682">
    <property type="component" value="Chromosome"/>
</dbReference>
<gene>
    <name evidence="1" type="ORF">ROLI_039930</name>
</gene>
<sequence>MFEPKQTVKNDPEKRWYQSDRVFFGFGACHILAGVFLEDPPLEGFYGEWIVPAKGYSGTHIYATNGVLAFDFHGYSYRENLLAKYWRGQQKRCPDWAATIIEIDFHLLDTAELSKRKHLGADQYFNDPRPRAKQFISAIKPPTFSRGRNAAGGHACQTSPK</sequence>
<reference evidence="2" key="2">
    <citation type="submission" date="2024-01" db="EMBL/GenBank/DDBJ databases">
        <title>Roseobacter fucihabitans sp. nov., isolated from the brown alga Fucus spiralis.</title>
        <authorList>
            <person name="Hahnke S."/>
            <person name="Berger M."/>
            <person name="Schlingloff A."/>
            <person name="Athale I."/>
            <person name="Neumann-Schaal M."/>
            <person name="Adenaya A."/>
            <person name="Poehlein A."/>
            <person name="Daniel R."/>
            <person name="Pertersen J."/>
            <person name="Brinkhoff T."/>
        </authorList>
    </citation>
    <scope>NUCLEOTIDE SEQUENCE [LARGE SCALE GENOMIC DNA]</scope>
    <source>
        <strain evidence="2">B14</strain>
    </source>
</reference>
<protein>
    <submittedName>
        <fullName evidence="1">Uncharacterized protein</fullName>
    </submittedName>
</protein>
<keyword evidence="2" id="KW-1185">Reference proteome</keyword>
<reference evidence="1 2" key="1">
    <citation type="submission" date="2015-07" db="EMBL/GenBank/DDBJ databases">
        <authorList>
            <person name="Voget S."/>
            <person name="Dogs M."/>
            <person name="Brinkhoff T.H."/>
            <person name="Daniel R."/>
        </authorList>
    </citation>
    <scope>NUCLEOTIDE SEQUENCE [LARGE SCALE GENOMIC DNA]</scope>
    <source>
        <strain evidence="1 2">B14</strain>
    </source>
</reference>
<dbReference type="EMBL" id="CP143423">
    <property type="protein sequence ID" value="WVX50893.1"/>
    <property type="molecule type" value="Genomic_DNA"/>
</dbReference>
<proteinExistence type="predicted"/>
<name>A0ABZ2BYR2_9RHOB</name>
<organism evidence="1 2">
    <name type="scientific">Roseobacter fucihabitans</name>
    <dbReference type="NCBI Taxonomy" id="1537242"/>
    <lineage>
        <taxon>Bacteria</taxon>
        <taxon>Pseudomonadati</taxon>
        <taxon>Pseudomonadota</taxon>
        <taxon>Alphaproteobacteria</taxon>
        <taxon>Rhodobacterales</taxon>
        <taxon>Roseobacteraceae</taxon>
        <taxon>Roseobacter</taxon>
    </lineage>
</organism>
<evidence type="ECO:0000313" key="2">
    <source>
        <dbReference type="Proteomes" id="UP001318682"/>
    </source>
</evidence>
<evidence type="ECO:0000313" key="1">
    <source>
        <dbReference type="EMBL" id="WVX50893.1"/>
    </source>
</evidence>
<accession>A0ABZ2BYR2</accession>